<keyword evidence="3" id="KW-1185">Reference proteome</keyword>
<gene>
    <name evidence="2" type="ORF">BS47DRAFT_1350972</name>
</gene>
<protein>
    <submittedName>
        <fullName evidence="2">Uncharacterized protein</fullName>
    </submittedName>
</protein>
<name>A0A9P6DNG8_9AGAM</name>
<evidence type="ECO:0000313" key="2">
    <source>
        <dbReference type="EMBL" id="KAF9507922.1"/>
    </source>
</evidence>
<dbReference type="Proteomes" id="UP000886523">
    <property type="component" value="Unassembled WGS sequence"/>
</dbReference>
<reference evidence="2" key="1">
    <citation type="journal article" date="2020" name="Nat. Commun.">
        <title>Large-scale genome sequencing of mycorrhizal fungi provides insights into the early evolution of symbiotic traits.</title>
        <authorList>
            <person name="Miyauchi S."/>
            <person name="Kiss E."/>
            <person name="Kuo A."/>
            <person name="Drula E."/>
            <person name="Kohler A."/>
            <person name="Sanchez-Garcia M."/>
            <person name="Morin E."/>
            <person name="Andreopoulos B."/>
            <person name="Barry K.W."/>
            <person name="Bonito G."/>
            <person name="Buee M."/>
            <person name="Carver A."/>
            <person name="Chen C."/>
            <person name="Cichocki N."/>
            <person name="Clum A."/>
            <person name="Culley D."/>
            <person name="Crous P.W."/>
            <person name="Fauchery L."/>
            <person name="Girlanda M."/>
            <person name="Hayes R.D."/>
            <person name="Keri Z."/>
            <person name="LaButti K."/>
            <person name="Lipzen A."/>
            <person name="Lombard V."/>
            <person name="Magnuson J."/>
            <person name="Maillard F."/>
            <person name="Murat C."/>
            <person name="Nolan M."/>
            <person name="Ohm R.A."/>
            <person name="Pangilinan J."/>
            <person name="Pereira M.F."/>
            <person name="Perotto S."/>
            <person name="Peter M."/>
            <person name="Pfister S."/>
            <person name="Riley R."/>
            <person name="Sitrit Y."/>
            <person name="Stielow J.B."/>
            <person name="Szollosi G."/>
            <person name="Zifcakova L."/>
            <person name="Stursova M."/>
            <person name="Spatafora J.W."/>
            <person name="Tedersoo L."/>
            <person name="Vaario L.M."/>
            <person name="Yamada A."/>
            <person name="Yan M."/>
            <person name="Wang P."/>
            <person name="Xu J."/>
            <person name="Bruns T."/>
            <person name="Baldrian P."/>
            <person name="Vilgalys R."/>
            <person name="Dunand C."/>
            <person name="Henrissat B."/>
            <person name="Grigoriev I.V."/>
            <person name="Hibbett D."/>
            <person name="Nagy L.G."/>
            <person name="Martin F.M."/>
        </authorList>
    </citation>
    <scope>NUCLEOTIDE SEQUENCE</scope>
    <source>
        <strain evidence="2">UP504</strain>
    </source>
</reference>
<feature type="region of interest" description="Disordered" evidence="1">
    <location>
        <begin position="1"/>
        <end position="20"/>
    </location>
</feature>
<dbReference type="EMBL" id="MU129069">
    <property type="protein sequence ID" value="KAF9507922.1"/>
    <property type="molecule type" value="Genomic_DNA"/>
</dbReference>
<feature type="compositionally biased region" description="Low complexity" evidence="1">
    <location>
        <begin position="49"/>
        <end position="60"/>
    </location>
</feature>
<organism evidence="2 3">
    <name type="scientific">Hydnum rufescens UP504</name>
    <dbReference type="NCBI Taxonomy" id="1448309"/>
    <lineage>
        <taxon>Eukaryota</taxon>
        <taxon>Fungi</taxon>
        <taxon>Dikarya</taxon>
        <taxon>Basidiomycota</taxon>
        <taxon>Agaricomycotina</taxon>
        <taxon>Agaricomycetes</taxon>
        <taxon>Cantharellales</taxon>
        <taxon>Hydnaceae</taxon>
        <taxon>Hydnum</taxon>
    </lineage>
</organism>
<dbReference type="AlphaFoldDB" id="A0A9P6DNG8"/>
<comment type="caution">
    <text evidence="2">The sequence shown here is derived from an EMBL/GenBank/DDBJ whole genome shotgun (WGS) entry which is preliminary data.</text>
</comment>
<evidence type="ECO:0000256" key="1">
    <source>
        <dbReference type="SAM" id="MobiDB-lite"/>
    </source>
</evidence>
<accession>A0A9P6DNG8</accession>
<sequence>MANMNRESLGDGNFKECRRRADDDNAGYDLRSISSQKKVHKLAKPLAFSARGSPAAPRPALFSPKAATVSATS</sequence>
<feature type="region of interest" description="Disordered" evidence="1">
    <location>
        <begin position="49"/>
        <end position="73"/>
    </location>
</feature>
<evidence type="ECO:0000313" key="3">
    <source>
        <dbReference type="Proteomes" id="UP000886523"/>
    </source>
</evidence>
<proteinExistence type="predicted"/>